<dbReference type="InterPro" id="IPR005152">
    <property type="entry name" value="Lipase_secreted"/>
</dbReference>
<dbReference type="PANTHER" id="PTHR34853:SF1">
    <property type="entry name" value="LIPASE 5"/>
    <property type="match status" value="1"/>
</dbReference>
<dbReference type="STRING" id="1210090.GCA_001613185_04704"/>
<comment type="caution">
    <text evidence="1">The sequence shown here is derived from an EMBL/GenBank/DDBJ whole genome shotgun (WGS) entry which is preliminary data.</text>
</comment>
<gene>
    <name evidence="1" type="ORF">DFR74_11011</name>
</gene>
<dbReference type="EMBL" id="QNRE01000010">
    <property type="protein sequence ID" value="RBO87758.1"/>
    <property type="molecule type" value="Genomic_DNA"/>
</dbReference>
<dbReference type="Pfam" id="PF03583">
    <property type="entry name" value="LIP"/>
    <property type="match status" value="1"/>
</dbReference>
<dbReference type="Gene3D" id="3.40.50.1820">
    <property type="entry name" value="alpha/beta hydrolase"/>
    <property type="match status" value="1"/>
</dbReference>
<dbReference type="SUPFAM" id="SSF53474">
    <property type="entry name" value="alpha/beta-Hydrolases"/>
    <property type="match status" value="1"/>
</dbReference>
<dbReference type="GO" id="GO:0004806">
    <property type="term" value="F:triacylglycerol lipase activity"/>
    <property type="evidence" value="ECO:0007669"/>
    <property type="project" value="InterPro"/>
</dbReference>
<organism evidence="1 2">
    <name type="scientific">Nocardia puris</name>
    <dbReference type="NCBI Taxonomy" id="208602"/>
    <lineage>
        <taxon>Bacteria</taxon>
        <taxon>Bacillati</taxon>
        <taxon>Actinomycetota</taxon>
        <taxon>Actinomycetes</taxon>
        <taxon>Mycobacteriales</taxon>
        <taxon>Nocardiaceae</taxon>
        <taxon>Nocardia</taxon>
    </lineage>
</organism>
<evidence type="ECO:0000313" key="2">
    <source>
        <dbReference type="Proteomes" id="UP000252586"/>
    </source>
</evidence>
<dbReference type="PIRSF" id="PIRSF029171">
    <property type="entry name" value="Esterase_LipA"/>
    <property type="match status" value="1"/>
</dbReference>
<name>A0A366DET3_9NOCA</name>
<accession>A0A366DET3</accession>
<dbReference type="Proteomes" id="UP000252586">
    <property type="component" value="Unassembled WGS sequence"/>
</dbReference>
<keyword evidence="2" id="KW-1185">Reference proteome</keyword>
<dbReference type="RefSeq" id="WP_067511384.1">
    <property type="nucleotide sequence ID" value="NZ_QNRE01000010.1"/>
</dbReference>
<sequence>MTTGAPTASAIPDTTDPFYMPPSTLAQVPPGTILRVREIQSSALQLVPMQVRAWQLLYRTTDSEGNPYAAVTTALAGPGAPTAILSFNSMIDAIAPDCMPSRTLRTGSGWLDPAKFGGPVTLSTTANEAPMIAAGLQQGWVVSAPDLGGVQNRFLTPREPGYVALDGVRAVRNFTALGLPADIPSLFWGYSGGGIATAWAAELQPTYAPELNVAGMAVGAPVADLATALYNGNGSPVAGLVGIGVAALRQDSPELAALVDRSTTPEGKHLIDLAAASCTPQNLLNFMLRDVNTLLTVPLSDLVEHPITRGLLAERQLGRGAPTAPLYVYNAVDDELSTIASADALVERYCGTGTPVTYRRDVIPSAVSAHVFGWGLGAPGAFAWLKERAAGPRPAGCDVRTMSTPLSAPALGTLGPDYLAGLFAAITGVR</sequence>
<dbReference type="AlphaFoldDB" id="A0A366DET3"/>
<dbReference type="GO" id="GO:0016042">
    <property type="term" value="P:lipid catabolic process"/>
    <property type="evidence" value="ECO:0007669"/>
    <property type="project" value="InterPro"/>
</dbReference>
<dbReference type="Gene3D" id="1.10.260.130">
    <property type="match status" value="1"/>
</dbReference>
<dbReference type="PANTHER" id="PTHR34853">
    <property type="match status" value="1"/>
</dbReference>
<evidence type="ECO:0000313" key="1">
    <source>
        <dbReference type="EMBL" id="RBO87758.1"/>
    </source>
</evidence>
<reference evidence="1 2" key="1">
    <citation type="submission" date="2018-06" db="EMBL/GenBank/DDBJ databases">
        <title>Genomic Encyclopedia of Type Strains, Phase IV (KMG-IV): sequencing the most valuable type-strain genomes for metagenomic binning, comparative biology and taxonomic classification.</title>
        <authorList>
            <person name="Goeker M."/>
        </authorList>
    </citation>
    <scope>NUCLEOTIDE SEQUENCE [LARGE SCALE GENOMIC DNA]</scope>
    <source>
        <strain evidence="1 2">DSM 44599</strain>
    </source>
</reference>
<proteinExistence type="predicted"/>
<protein>
    <submittedName>
        <fullName evidence="1">Secretory lipase</fullName>
    </submittedName>
</protein>
<dbReference type="InterPro" id="IPR029058">
    <property type="entry name" value="AB_hydrolase_fold"/>
</dbReference>